<comment type="caution">
    <text evidence="1">The sequence shown here is derived from an EMBL/GenBank/DDBJ whole genome shotgun (WGS) entry which is preliminary data.</text>
</comment>
<proteinExistence type="predicted"/>
<sequence length="409" mass="47473">MQSQPAFRNHELLAQGPFQNYSRSHTWEPITQPWEELIIEPSDLMYTMGSMVGATQHVREVTVDASFDHDFLYLCCPFFQWESDWSSLRKISLESLEWQKTSQAFINYILVLTQLRNFLYFCAVNVRNLPLSFISQLGGIKHLELRHFTVIRDVDLQARYRGPRAQPETIYLSWQLKGRFQDPNNIGHVLTYLASKASPFDLTRLRTLSVEVPLTNTVLTALDRVLQLCYPSLECLKIMRAGHRRADVPTTGLNLRYLGVLKVMMVEFERLDDDSVTFLTDTLSTVSAPLSVVTLRIWHHFPNSIPISHNAQWGYLDHYLLAVPNVNIEIVSVPSFCGCFPRGGREQCPQCNQEKRYETEIRDRLMHSRVRIRWCDFKGLTADEQDSFYAFLPEDRYRLKFPESPNGGR</sequence>
<name>A0A9P7K8M1_9AGAR</name>
<dbReference type="Proteomes" id="UP000775547">
    <property type="component" value="Unassembled WGS sequence"/>
</dbReference>
<dbReference type="AlphaFoldDB" id="A0A9P7K8M1"/>
<evidence type="ECO:0000313" key="2">
    <source>
        <dbReference type="Proteomes" id="UP000775547"/>
    </source>
</evidence>
<evidence type="ECO:0000313" key="1">
    <source>
        <dbReference type="EMBL" id="KAG5641278.1"/>
    </source>
</evidence>
<reference evidence="1" key="1">
    <citation type="submission" date="2020-07" db="EMBL/GenBank/DDBJ databases">
        <authorList>
            <person name="Nieuwenhuis M."/>
            <person name="Van De Peppel L.J.J."/>
        </authorList>
    </citation>
    <scope>NUCLEOTIDE SEQUENCE</scope>
    <source>
        <strain evidence="1">AP01</strain>
        <tissue evidence="1">Mycelium</tissue>
    </source>
</reference>
<organism evidence="1 2">
    <name type="scientific">Asterophora parasitica</name>
    <dbReference type="NCBI Taxonomy" id="117018"/>
    <lineage>
        <taxon>Eukaryota</taxon>
        <taxon>Fungi</taxon>
        <taxon>Dikarya</taxon>
        <taxon>Basidiomycota</taxon>
        <taxon>Agaricomycotina</taxon>
        <taxon>Agaricomycetes</taxon>
        <taxon>Agaricomycetidae</taxon>
        <taxon>Agaricales</taxon>
        <taxon>Tricholomatineae</taxon>
        <taxon>Lyophyllaceae</taxon>
        <taxon>Asterophora</taxon>
    </lineage>
</organism>
<gene>
    <name evidence="1" type="ORF">DXG03_005582</name>
</gene>
<accession>A0A9P7K8M1</accession>
<dbReference type="EMBL" id="JABCKV010000345">
    <property type="protein sequence ID" value="KAG5641278.1"/>
    <property type="molecule type" value="Genomic_DNA"/>
</dbReference>
<reference evidence="1" key="2">
    <citation type="submission" date="2021-10" db="EMBL/GenBank/DDBJ databases">
        <title>Phylogenomics reveals ancestral predisposition of the termite-cultivated fungus Termitomyces towards a domesticated lifestyle.</title>
        <authorList>
            <person name="Auxier B."/>
            <person name="Grum-Grzhimaylo A."/>
            <person name="Cardenas M.E."/>
            <person name="Lodge J.D."/>
            <person name="Laessoe T."/>
            <person name="Pedersen O."/>
            <person name="Smith M.E."/>
            <person name="Kuyper T.W."/>
            <person name="Franco-Molano E.A."/>
            <person name="Baroni T.J."/>
            <person name="Aanen D.K."/>
        </authorList>
    </citation>
    <scope>NUCLEOTIDE SEQUENCE</scope>
    <source>
        <strain evidence="1">AP01</strain>
        <tissue evidence="1">Mycelium</tissue>
    </source>
</reference>
<keyword evidence="2" id="KW-1185">Reference proteome</keyword>
<protein>
    <submittedName>
        <fullName evidence="1">Uncharacterized protein</fullName>
    </submittedName>
</protein>